<reference evidence="1 2" key="1">
    <citation type="journal article" date="2016" name="Nat. Commun.">
        <title>Thousands of microbial genomes shed light on interconnected biogeochemical processes in an aquifer system.</title>
        <authorList>
            <person name="Anantharaman K."/>
            <person name="Brown C.T."/>
            <person name="Hug L.A."/>
            <person name="Sharon I."/>
            <person name="Castelle C.J."/>
            <person name="Probst A.J."/>
            <person name="Thomas B.C."/>
            <person name="Singh A."/>
            <person name="Wilkins M.J."/>
            <person name="Karaoz U."/>
            <person name="Brodie E.L."/>
            <person name="Williams K.H."/>
            <person name="Hubbard S.S."/>
            <person name="Banfield J.F."/>
        </authorList>
    </citation>
    <scope>NUCLEOTIDE SEQUENCE [LARGE SCALE GENOMIC DNA]</scope>
</reference>
<sequence>MISLDRTGLYRLIETKHHTKILYLDDDVYAWVEPPNIGEILVTSHNFHKTDSVLSLGHYRLYNVDNELYLHDQTHLELEVGRGRWQGYLLLSGLPNDSKIRGRIIPTGEVISGNPKFALKEYALL</sequence>
<protein>
    <submittedName>
        <fullName evidence="1">Uncharacterized protein</fullName>
    </submittedName>
</protein>
<dbReference type="AlphaFoldDB" id="A0A1F6XLU6"/>
<comment type="caution">
    <text evidence="1">The sequence shown here is derived from an EMBL/GenBank/DDBJ whole genome shotgun (WGS) entry which is preliminary data.</text>
</comment>
<dbReference type="STRING" id="1801780.A2917_01820"/>
<evidence type="ECO:0000313" key="2">
    <source>
        <dbReference type="Proteomes" id="UP000178104"/>
    </source>
</evidence>
<evidence type="ECO:0000313" key="1">
    <source>
        <dbReference type="EMBL" id="OGI95105.1"/>
    </source>
</evidence>
<name>A0A1F6XLU6_9BACT</name>
<organism evidence="1 2">
    <name type="scientific">Candidatus Nomurabacteria bacterium RIFCSPLOWO2_01_FULL_42_17</name>
    <dbReference type="NCBI Taxonomy" id="1801780"/>
    <lineage>
        <taxon>Bacteria</taxon>
        <taxon>Candidatus Nomuraibacteriota</taxon>
    </lineage>
</organism>
<dbReference type="Proteomes" id="UP000178104">
    <property type="component" value="Unassembled WGS sequence"/>
</dbReference>
<gene>
    <name evidence="1" type="ORF">A2917_01820</name>
</gene>
<dbReference type="EMBL" id="MFVE01000007">
    <property type="protein sequence ID" value="OGI95105.1"/>
    <property type="molecule type" value="Genomic_DNA"/>
</dbReference>
<accession>A0A1F6XLU6</accession>
<proteinExistence type="predicted"/>